<dbReference type="GO" id="GO:0000978">
    <property type="term" value="F:RNA polymerase II cis-regulatory region sequence-specific DNA binding"/>
    <property type="evidence" value="ECO:0007669"/>
    <property type="project" value="TreeGrafter"/>
</dbReference>
<evidence type="ECO:0000256" key="5">
    <source>
        <dbReference type="ARBA" id="ARBA00023242"/>
    </source>
</evidence>
<feature type="region of interest" description="Disordered" evidence="6">
    <location>
        <begin position="159"/>
        <end position="182"/>
    </location>
</feature>
<dbReference type="Gramene" id="PRQ53978">
    <property type="protein sequence ID" value="PRQ53978"/>
    <property type="gene ID" value="RchiOBHm_Chr2g0172501"/>
</dbReference>
<dbReference type="InterPro" id="IPR017930">
    <property type="entry name" value="Myb_dom"/>
</dbReference>
<dbReference type="STRING" id="74649.A0A2P6S5N2"/>
<keyword evidence="2" id="KW-0677">Repeat</keyword>
<dbReference type="GO" id="GO:0000981">
    <property type="term" value="F:DNA-binding transcription factor activity, RNA polymerase II-specific"/>
    <property type="evidence" value="ECO:0007669"/>
    <property type="project" value="TreeGrafter"/>
</dbReference>
<dbReference type="CDD" id="cd00167">
    <property type="entry name" value="SANT"/>
    <property type="match status" value="1"/>
</dbReference>
<dbReference type="Gene3D" id="1.10.10.60">
    <property type="entry name" value="Homeodomain-like"/>
    <property type="match status" value="1"/>
</dbReference>
<feature type="compositionally biased region" description="Basic and acidic residues" evidence="6">
    <location>
        <begin position="159"/>
        <end position="174"/>
    </location>
</feature>
<reference evidence="9 10" key="1">
    <citation type="journal article" date="2018" name="Nat. Genet.">
        <title>The Rosa genome provides new insights in the design of modern roses.</title>
        <authorList>
            <person name="Bendahmane M."/>
        </authorList>
    </citation>
    <scope>NUCLEOTIDE SEQUENCE [LARGE SCALE GENOMIC DNA]</scope>
    <source>
        <strain evidence="10">cv. Old Blush</strain>
    </source>
</reference>
<dbReference type="FunFam" id="1.10.10.60:FF:000010">
    <property type="entry name" value="Transcriptional activator Myb isoform A"/>
    <property type="match status" value="1"/>
</dbReference>
<evidence type="ECO:0000256" key="4">
    <source>
        <dbReference type="ARBA" id="ARBA00023125"/>
    </source>
</evidence>
<dbReference type="Proteomes" id="UP000238479">
    <property type="component" value="Chromosome 2"/>
</dbReference>
<evidence type="ECO:0000313" key="10">
    <source>
        <dbReference type="Proteomes" id="UP000238479"/>
    </source>
</evidence>
<evidence type="ECO:0000259" key="7">
    <source>
        <dbReference type="PROSITE" id="PS50090"/>
    </source>
</evidence>
<dbReference type="EMBL" id="PDCK01000040">
    <property type="protein sequence ID" value="PRQ53978.1"/>
    <property type="molecule type" value="Genomic_DNA"/>
</dbReference>
<keyword evidence="3" id="KW-0804">Transcription</keyword>
<proteinExistence type="predicted"/>
<dbReference type="InterPro" id="IPR050560">
    <property type="entry name" value="MYB_TF"/>
</dbReference>
<dbReference type="PROSITE" id="PS50090">
    <property type="entry name" value="MYB_LIKE"/>
    <property type="match status" value="1"/>
</dbReference>
<sequence>MDYREGSFSFLSTLLSGMKPEPHPENVDLNTRLFKPPSPNGDYKPNTLFENLSHFENQDSRGIDLNYSDQYHQSSPLLGGNHFGGTTVEGSSSKPFCGVDLATIKGFNQPFDACYNQADNPNLQSNNVNIFPYAPTAAVSFADSQKAVMHGGWGDYDDAPRHRYQDQHHHQMPDHHHHHQMAATQPLPEATQATSCVQLPPLVNFQEFKSATPRFMLPSADEYYSRNITPKENELGKKKRHYTKKASKDGREAMIIKGQWTPQEDRLLIELVGRYGDKKWSQISKVLKGRVGKQCRERWHNHLRPDIRVLKKCGAKKRIRS</sequence>
<evidence type="ECO:0000256" key="6">
    <source>
        <dbReference type="SAM" id="MobiDB-lite"/>
    </source>
</evidence>
<comment type="subcellular location">
    <subcellularLocation>
        <location evidence="1">Nucleus</location>
    </subcellularLocation>
</comment>
<comment type="caution">
    <text evidence="9">The sequence shown here is derived from an EMBL/GenBank/DDBJ whole genome shotgun (WGS) entry which is preliminary data.</text>
</comment>
<dbReference type="PANTHER" id="PTHR45614:SF285">
    <property type="entry name" value="TRANSCRIPTION FACTOR MYB98"/>
    <property type="match status" value="1"/>
</dbReference>
<keyword evidence="10" id="KW-1185">Reference proteome</keyword>
<dbReference type="InterPro" id="IPR009057">
    <property type="entry name" value="Homeodomain-like_sf"/>
</dbReference>
<evidence type="ECO:0000259" key="8">
    <source>
        <dbReference type="PROSITE" id="PS51294"/>
    </source>
</evidence>
<dbReference type="PANTHER" id="PTHR45614">
    <property type="entry name" value="MYB PROTEIN-RELATED"/>
    <property type="match status" value="1"/>
</dbReference>
<dbReference type="Pfam" id="PF00249">
    <property type="entry name" value="Myb_DNA-binding"/>
    <property type="match status" value="1"/>
</dbReference>
<evidence type="ECO:0000256" key="1">
    <source>
        <dbReference type="ARBA" id="ARBA00004123"/>
    </source>
</evidence>
<evidence type="ECO:0000256" key="3">
    <source>
        <dbReference type="ARBA" id="ARBA00023015"/>
    </source>
</evidence>
<organism evidence="9 10">
    <name type="scientific">Rosa chinensis</name>
    <name type="common">China rose</name>
    <dbReference type="NCBI Taxonomy" id="74649"/>
    <lineage>
        <taxon>Eukaryota</taxon>
        <taxon>Viridiplantae</taxon>
        <taxon>Streptophyta</taxon>
        <taxon>Embryophyta</taxon>
        <taxon>Tracheophyta</taxon>
        <taxon>Spermatophyta</taxon>
        <taxon>Magnoliopsida</taxon>
        <taxon>eudicotyledons</taxon>
        <taxon>Gunneridae</taxon>
        <taxon>Pentapetalae</taxon>
        <taxon>rosids</taxon>
        <taxon>fabids</taxon>
        <taxon>Rosales</taxon>
        <taxon>Rosaceae</taxon>
        <taxon>Rosoideae</taxon>
        <taxon>Rosoideae incertae sedis</taxon>
        <taxon>Rosa</taxon>
    </lineage>
</organism>
<dbReference type="AlphaFoldDB" id="A0A2P6S5N2"/>
<evidence type="ECO:0000256" key="2">
    <source>
        <dbReference type="ARBA" id="ARBA00022737"/>
    </source>
</evidence>
<name>A0A2P6S5N2_ROSCH</name>
<feature type="domain" description="HTH myb-type" evidence="8">
    <location>
        <begin position="252"/>
        <end position="307"/>
    </location>
</feature>
<dbReference type="InterPro" id="IPR001005">
    <property type="entry name" value="SANT/Myb"/>
</dbReference>
<dbReference type="SMART" id="SM00717">
    <property type="entry name" value="SANT"/>
    <property type="match status" value="1"/>
</dbReference>
<keyword evidence="3" id="KW-0805">Transcription regulation</keyword>
<gene>
    <name evidence="9" type="ORF">RchiOBHm_Chr2g0172501</name>
</gene>
<evidence type="ECO:0000313" key="9">
    <source>
        <dbReference type="EMBL" id="PRQ53978.1"/>
    </source>
</evidence>
<accession>A0A2P6S5N2</accession>
<dbReference type="PROSITE" id="PS51294">
    <property type="entry name" value="HTH_MYB"/>
    <property type="match status" value="1"/>
</dbReference>
<dbReference type="SUPFAM" id="SSF46689">
    <property type="entry name" value="Homeodomain-like"/>
    <property type="match status" value="1"/>
</dbReference>
<dbReference type="GO" id="GO:0005634">
    <property type="term" value="C:nucleus"/>
    <property type="evidence" value="ECO:0007669"/>
    <property type="project" value="UniProtKB-SubCell"/>
</dbReference>
<keyword evidence="5" id="KW-0539">Nucleus</keyword>
<protein>
    <submittedName>
        <fullName evidence="9">Putative transcription factor MYB-HB-like family</fullName>
    </submittedName>
</protein>
<keyword evidence="4" id="KW-0238">DNA-binding</keyword>
<feature type="domain" description="Myb-like" evidence="7">
    <location>
        <begin position="257"/>
        <end position="303"/>
    </location>
</feature>